<evidence type="ECO:0000313" key="2">
    <source>
        <dbReference type="Proteomes" id="UP000515908"/>
    </source>
</evidence>
<dbReference type="VEuPathDB" id="TriTrypDB:ADEAN_000938900"/>
<accession>A0A7G2CS98</accession>
<sequence length="171" mass="18581">MVLTTGLPFRWTLRQPEDEPAVPYQVHLVYSPGQTNAAESEFCLPESDAATFGTIEMITGVSGEEGVVLVQIVDSSGEMILNLPVPVQSGVSFPLKLQFFPTNRVRIVTSSESPTGVQVSGTVGFDFPPTTSQKKKVDKWMSQFGVANHVPESEDIPDLIYAFVKGSETES</sequence>
<reference evidence="1 2" key="1">
    <citation type="submission" date="2020-08" db="EMBL/GenBank/DDBJ databases">
        <authorList>
            <person name="Newling K."/>
            <person name="Davey J."/>
            <person name="Forrester S."/>
        </authorList>
    </citation>
    <scope>NUCLEOTIDE SEQUENCE [LARGE SCALE GENOMIC DNA]</scope>
    <source>
        <strain evidence="2">Crithidia deanei Carvalho (ATCC PRA-265)</strain>
    </source>
</reference>
<organism evidence="1 2">
    <name type="scientific">Angomonas deanei</name>
    <dbReference type="NCBI Taxonomy" id="59799"/>
    <lineage>
        <taxon>Eukaryota</taxon>
        <taxon>Discoba</taxon>
        <taxon>Euglenozoa</taxon>
        <taxon>Kinetoplastea</taxon>
        <taxon>Metakinetoplastina</taxon>
        <taxon>Trypanosomatida</taxon>
        <taxon>Trypanosomatidae</taxon>
        <taxon>Strigomonadinae</taxon>
        <taxon>Angomonas</taxon>
    </lineage>
</organism>
<keyword evidence="2" id="KW-1185">Reference proteome</keyword>
<dbReference type="EMBL" id="LR877167">
    <property type="protein sequence ID" value="CAD2221854.1"/>
    <property type="molecule type" value="Genomic_DNA"/>
</dbReference>
<proteinExistence type="predicted"/>
<dbReference type="Proteomes" id="UP000515908">
    <property type="component" value="Chromosome 23"/>
</dbReference>
<protein>
    <submittedName>
        <fullName evidence="1">Uncharacterized protein</fullName>
    </submittedName>
</protein>
<evidence type="ECO:0000313" key="1">
    <source>
        <dbReference type="EMBL" id="CAD2221854.1"/>
    </source>
</evidence>
<gene>
    <name evidence="1" type="ORF">ADEAN_000938900</name>
</gene>
<dbReference type="AlphaFoldDB" id="A0A7G2CS98"/>
<name>A0A7G2CS98_9TRYP</name>